<dbReference type="EMBL" id="AP019791">
    <property type="protein sequence ID" value="BBL78738.1"/>
    <property type="molecule type" value="Genomic_DNA"/>
</dbReference>
<evidence type="ECO:0000313" key="2">
    <source>
        <dbReference type="Proteomes" id="UP000318065"/>
    </source>
</evidence>
<name>A0A510HFL2_9ACTN</name>
<accession>A0A510HFL2</accession>
<dbReference type="RefSeq" id="WP_143526844.1">
    <property type="nucleotide sequence ID" value="NZ_AP019791.1"/>
</dbReference>
<evidence type="ECO:0000313" key="1">
    <source>
        <dbReference type="EMBL" id="BBL78738.1"/>
    </source>
</evidence>
<dbReference type="OrthoDB" id="5244874at2"/>
<proteinExistence type="predicted"/>
<keyword evidence="2" id="KW-1185">Reference proteome</keyword>
<dbReference type="Proteomes" id="UP000318065">
    <property type="component" value="Chromosome"/>
</dbReference>
<organism evidence="1 2">
    <name type="scientific">Rubrobacter xylanophilus</name>
    <dbReference type="NCBI Taxonomy" id="49319"/>
    <lineage>
        <taxon>Bacteria</taxon>
        <taxon>Bacillati</taxon>
        <taxon>Actinomycetota</taxon>
        <taxon>Rubrobacteria</taxon>
        <taxon>Rubrobacterales</taxon>
        <taxon>Rubrobacteraceae</taxon>
        <taxon>Rubrobacter</taxon>
    </lineage>
</organism>
<sequence>MHGIERIKDPQKPVEPGAGVRRVIVRYADGRTLEFVPDGGNALFSEDDVAQLQKVFNRAATRAEWAEAGVESPE</sequence>
<reference evidence="1" key="1">
    <citation type="journal article" date="2019" name="Microbiol. Resour. Announc.">
        <title>Complete Genome Sequence of Rubrobacter xylanophilus Strain AA3-22, Isolated from Arima Onsen in Japan.</title>
        <authorList>
            <person name="Tomariguchi N."/>
            <person name="Miyazaki K."/>
        </authorList>
    </citation>
    <scope>NUCLEOTIDE SEQUENCE [LARGE SCALE GENOMIC DNA]</scope>
    <source>
        <strain evidence="1">AA3-22</strain>
    </source>
</reference>
<dbReference type="AlphaFoldDB" id="A0A510HFL2"/>
<protein>
    <submittedName>
        <fullName evidence="1">Uncharacterized protein</fullName>
    </submittedName>
</protein>
<gene>
    <name evidence="1" type="ORF">RxyAA322_05920</name>
</gene>